<reference evidence="1" key="1">
    <citation type="submission" date="2022-03" db="EMBL/GenBank/DDBJ databases">
        <authorList>
            <person name="Sayadi A."/>
        </authorList>
    </citation>
    <scope>NUCLEOTIDE SEQUENCE</scope>
</reference>
<comment type="caution">
    <text evidence="1">The sequence shown here is derived from an EMBL/GenBank/DDBJ whole genome shotgun (WGS) entry which is preliminary data.</text>
</comment>
<evidence type="ECO:0000313" key="1">
    <source>
        <dbReference type="EMBL" id="CAH1966555.1"/>
    </source>
</evidence>
<dbReference type="EMBL" id="CAKOFQ010006734">
    <property type="protein sequence ID" value="CAH1966555.1"/>
    <property type="molecule type" value="Genomic_DNA"/>
</dbReference>
<name>A0A9P0K4R3_ACAOB</name>
<proteinExistence type="predicted"/>
<gene>
    <name evidence="1" type="ORF">ACAOBT_LOCUS6900</name>
</gene>
<keyword evidence="2" id="KW-1185">Reference proteome</keyword>
<dbReference type="AlphaFoldDB" id="A0A9P0K4R3"/>
<evidence type="ECO:0000313" key="2">
    <source>
        <dbReference type="Proteomes" id="UP001152888"/>
    </source>
</evidence>
<protein>
    <submittedName>
        <fullName evidence="1">Uncharacterized protein</fullName>
    </submittedName>
</protein>
<dbReference type="Proteomes" id="UP001152888">
    <property type="component" value="Unassembled WGS sequence"/>
</dbReference>
<sequence>MIDFNVPPRTIRGQKSFKLAQHSPLNNMMKNANKFQGDIFHISLDFLNK</sequence>
<accession>A0A9P0K4R3</accession>
<organism evidence="1 2">
    <name type="scientific">Acanthoscelides obtectus</name>
    <name type="common">Bean weevil</name>
    <name type="synonym">Bruchus obtectus</name>
    <dbReference type="NCBI Taxonomy" id="200917"/>
    <lineage>
        <taxon>Eukaryota</taxon>
        <taxon>Metazoa</taxon>
        <taxon>Ecdysozoa</taxon>
        <taxon>Arthropoda</taxon>
        <taxon>Hexapoda</taxon>
        <taxon>Insecta</taxon>
        <taxon>Pterygota</taxon>
        <taxon>Neoptera</taxon>
        <taxon>Endopterygota</taxon>
        <taxon>Coleoptera</taxon>
        <taxon>Polyphaga</taxon>
        <taxon>Cucujiformia</taxon>
        <taxon>Chrysomeloidea</taxon>
        <taxon>Chrysomelidae</taxon>
        <taxon>Bruchinae</taxon>
        <taxon>Bruchini</taxon>
        <taxon>Acanthoscelides</taxon>
    </lineage>
</organism>